<evidence type="ECO:0000313" key="3">
    <source>
        <dbReference type="Proteomes" id="UP001165063"/>
    </source>
</evidence>
<reference evidence="2" key="1">
    <citation type="submission" date="2023-04" db="EMBL/GenBank/DDBJ databases">
        <title>Ambrosiozyma monospora NBRC 1965.</title>
        <authorList>
            <person name="Ichikawa N."/>
            <person name="Sato H."/>
            <person name="Tonouchi N."/>
        </authorList>
    </citation>
    <scope>NUCLEOTIDE SEQUENCE</scope>
    <source>
        <strain evidence="2">NBRC 1965</strain>
    </source>
</reference>
<protein>
    <submittedName>
        <fullName evidence="2">Unnamed protein product</fullName>
    </submittedName>
</protein>
<sequence>MAFVDTSLVMKLSNTSFGRVSTLSLSKTSLSSEILTVSETSTVSSSTSSETLTSSETSAVSDSAYLETSTSSETSTGSTVLPVTFELVAESKSEHNMNYYQ</sequence>
<dbReference type="AlphaFoldDB" id="A0A9W6T7E3"/>
<dbReference type="EMBL" id="BSXU01011688">
    <property type="protein sequence ID" value="GME75566.1"/>
    <property type="molecule type" value="Genomic_DNA"/>
</dbReference>
<accession>A0A9W6T7E3</accession>
<organism evidence="2 3">
    <name type="scientific">Ambrosiozyma monospora</name>
    <name type="common">Yeast</name>
    <name type="synonym">Endomycopsis monosporus</name>
    <dbReference type="NCBI Taxonomy" id="43982"/>
    <lineage>
        <taxon>Eukaryota</taxon>
        <taxon>Fungi</taxon>
        <taxon>Dikarya</taxon>
        <taxon>Ascomycota</taxon>
        <taxon>Saccharomycotina</taxon>
        <taxon>Pichiomycetes</taxon>
        <taxon>Pichiales</taxon>
        <taxon>Pichiaceae</taxon>
        <taxon>Ambrosiozyma</taxon>
    </lineage>
</organism>
<dbReference type="Proteomes" id="UP001165063">
    <property type="component" value="Unassembled WGS sequence"/>
</dbReference>
<comment type="caution">
    <text evidence="2">The sequence shown here is derived from an EMBL/GenBank/DDBJ whole genome shotgun (WGS) entry which is preliminary data.</text>
</comment>
<evidence type="ECO:0000313" key="2">
    <source>
        <dbReference type="EMBL" id="GME75566.1"/>
    </source>
</evidence>
<name>A0A9W6T7E3_AMBMO</name>
<proteinExistence type="predicted"/>
<keyword evidence="3" id="KW-1185">Reference proteome</keyword>
<feature type="region of interest" description="Disordered" evidence="1">
    <location>
        <begin position="40"/>
        <end position="77"/>
    </location>
</feature>
<gene>
    <name evidence="2" type="ORF">Amon01_000958200</name>
</gene>
<evidence type="ECO:0000256" key="1">
    <source>
        <dbReference type="SAM" id="MobiDB-lite"/>
    </source>
</evidence>